<feature type="region of interest" description="Disordered" evidence="1">
    <location>
        <begin position="121"/>
        <end position="161"/>
    </location>
</feature>
<sequence length="161" mass="18994">MTDSIEENYPGLLEGEVNENELKEGETYYIINRRESTTKPREEGKYKGHKMYVKKEMPYFEIRKAGTDKNPHEGWRHPGVYRFFKRPQDVVLQRQAITALTNEKEEGQPIGVDMQKEIRSYLGGKKRRGKSLKKSLKNNLSKGKKKYSRKTRKGKTKKRRK</sequence>
<name>A0A6C0FE88_9ZZZZ</name>
<feature type="compositionally biased region" description="Basic residues" evidence="1">
    <location>
        <begin position="124"/>
        <end position="161"/>
    </location>
</feature>
<evidence type="ECO:0000313" key="2">
    <source>
        <dbReference type="EMBL" id="QHT38180.1"/>
    </source>
</evidence>
<protein>
    <submittedName>
        <fullName evidence="2">Uncharacterized protein</fullName>
    </submittedName>
</protein>
<dbReference type="AlphaFoldDB" id="A0A6C0FE88"/>
<organism evidence="2">
    <name type="scientific">viral metagenome</name>
    <dbReference type="NCBI Taxonomy" id="1070528"/>
    <lineage>
        <taxon>unclassified sequences</taxon>
        <taxon>metagenomes</taxon>
        <taxon>organismal metagenomes</taxon>
    </lineage>
</organism>
<accession>A0A6C0FE88</accession>
<proteinExistence type="predicted"/>
<reference evidence="2" key="1">
    <citation type="journal article" date="2020" name="Nature">
        <title>Giant virus diversity and host interactions through global metagenomics.</title>
        <authorList>
            <person name="Schulz F."/>
            <person name="Roux S."/>
            <person name="Paez-Espino D."/>
            <person name="Jungbluth S."/>
            <person name="Walsh D.A."/>
            <person name="Denef V.J."/>
            <person name="McMahon K.D."/>
            <person name="Konstantinidis K.T."/>
            <person name="Eloe-Fadrosh E.A."/>
            <person name="Kyrpides N.C."/>
            <person name="Woyke T."/>
        </authorList>
    </citation>
    <scope>NUCLEOTIDE SEQUENCE</scope>
    <source>
        <strain evidence="2">GVMAG-S-ERX556049-19</strain>
    </source>
</reference>
<dbReference type="EMBL" id="MN738827">
    <property type="protein sequence ID" value="QHT38180.1"/>
    <property type="molecule type" value="Genomic_DNA"/>
</dbReference>
<evidence type="ECO:0000256" key="1">
    <source>
        <dbReference type="SAM" id="MobiDB-lite"/>
    </source>
</evidence>